<comment type="caution">
    <text evidence="1">The sequence shown here is derived from an EMBL/GenBank/DDBJ whole genome shotgun (WGS) entry which is preliminary data.</text>
</comment>
<sequence>MKTRNEIGGFWRRLARISVFALAAFLAGLPGYADETRRLYLDAFGAVLTKNTFEQAVDPFAVEFADSYLIGVGIGWERRIARSRFHFGAQFQAVAHAGRQDHFEFNLPLVLRYVPPDPWPRWLESASFGLGLSHATKVPQVEIDRTGESQRTFAYWLAELEIDTGHPENTMFVRLHHRSDAFGAFEAESGSTALSVGWRMPF</sequence>
<name>A0ABV3RP76_9RHOB</name>
<dbReference type="Proteomes" id="UP001556098">
    <property type="component" value="Unassembled WGS sequence"/>
</dbReference>
<reference evidence="1 2" key="1">
    <citation type="submission" date="2024-07" db="EMBL/GenBank/DDBJ databases">
        <title>Marimonas sp.nov., isolated from tidal-flat sediment.</title>
        <authorList>
            <person name="Jayan J.N."/>
            <person name="Lee S.S."/>
        </authorList>
    </citation>
    <scope>NUCLEOTIDE SEQUENCE [LARGE SCALE GENOMIC DNA]</scope>
    <source>
        <strain evidence="1 2">MJW-29</strain>
    </source>
</reference>
<evidence type="ECO:0008006" key="3">
    <source>
        <dbReference type="Google" id="ProtNLM"/>
    </source>
</evidence>
<dbReference type="RefSeq" id="WP_367878483.1">
    <property type="nucleotide sequence ID" value="NZ_JBFNXX010000010.1"/>
</dbReference>
<accession>A0ABV3RP76</accession>
<protein>
    <recommendedName>
        <fullName evidence="3">Outer membrane protein beta-barrel domain-containing protein</fullName>
    </recommendedName>
</protein>
<dbReference type="EMBL" id="JBFNXX010000010">
    <property type="protein sequence ID" value="MEW9920782.1"/>
    <property type="molecule type" value="Genomic_DNA"/>
</dbReference>
<proteinExistence type="predicted"/>
<organism evidence="1 2">
    <name type="scientific">Sulfitobacter sediminis</name>
    <dbReference type="NCBI Taxonomy" id="3234186"/>
    <lineage>
        <taxon>Bacteria</taxon>
        <taxon>Pseudomonadati</taxon>
        <taxon>Pseudomonadota</taxon>
        <taxon>Alphaproteobacteria</taxon>
        <taxon>Rhodobacterales</taxon>
        <taxon>Roseobacteraceae</taxon>
        <taxon>Sulfitobacter</taxon>
    </lineage>
</organism>
<keyword evidence="2" id="KW-1185">Reference proteome</keyword>
<evidence type="ECO:0000313" key="1">
    <source>
        <dbReference type="EMBL" id="MEW9920782.1"/>
    </source>
</evidence>
<evidence type="ECO:0000313" key="2">
    <source>
        <dbReference type="Proteomes" id="UP001556098"/>
    </source>
</evidence>
<gene>
    <name evidence="1" type="ORF">AB2B41_14295</name>
</gene>